<dbReference type="AlphaFoldDB" id="A0AAD4BQ37"/>
<gene>
    <name evidence="1" type="ORF">L210DRAFT_391745</name>
</gene>
<sequence length="227" mass="25280">MIAESVPVMKHFMSTSISTSTHVVLALSYFGGGQWKTFFQAFALPPSNTQYRSSSTPTSLSPSHRGVISDIRVLQNGLFHDTIIDSSTQDVLITIRVLATTTWDLSKCEHGILRLGTDSTITSQSLGFLGQISHFPYHRPSFHGNSRTFALERVGLDGLISALDYDLRPSGNDDNETKVAEYSHFVRCSARHHDLLDYDPYTGRICLARYPENQLPLSFIEIVDLAI</sequence>
<comment type="caution">
    <text evidence="1">The sequence shown here is derived from an EMBL/GenBank/DDBJ whole genome shotgun (WGS) entry which is preliminary data.</text>
</comment>
<proteinExistence type="predicted"/>
<organism evidence="1 2">
    <name type="scientific">Boletus edulis BED1</name>
    <dbReference type="NCBI Taxonomy" id="1328754"/>
    <lineage>
        <taxon>Eukaryota</taxon>
        <taxon>Fungi</taxon>
        <taxon>Dikarya</taxon>
        <taxon>Basidiomycota</taxon>
        <taxon>Agaricomycotina</taxon>
        <taxon>Agaricomycetes</taxon>
        <taxon>Agaricomycetidae</taxon>
        <taxon>Boletales</taxon>
        <taxon>Boletineae</taxon>
        <taxon>Boletaceae</taxon>
        <taxon>Boletoideae</taxon>
        <taxon>Boletus</taxon>
    </lineage>
</organism>
<reference evidence="1" key="1">
    <citation type="submission" date="2019-10" db="EMBL/GenBank/DDBJ databases">
        <authorList>
            <consortium name="DOE Joint Genome Institute"/>
            <person name="Kuo A."/>
            <person name="Miyauchi S."/>
            <person name="Kiss E."/>
            <person name="Drula E."/>
            <person name="Kohler A."/>
            <person name="Sanchez-Garcia M."/>
            <person name="Andreopoulos B."/>
            <person name="Barry K.W."/>
            <person name="Bonito G."/>
            <person name="Buee M."/>
            <person name="Carver A."/>
            <person name="Chen C."/>
            <person name="Cichocki N."/>
            <person name="Clum A."/>
            <person name="Culley D."/>
            <person name="Crous P.W."/>
            <person name="Fauchery L."/>
            <person name="Girlanda M."/>
            <person name="Hayes R."/>
            <person name="Keri Z."/>
            <person name="LaButti K."/>
            <person name="Lipzen A."/>
            <person name="Lombard V."/>
            <person name="Magnuson J."/>
            <person name="Maillard F."/>
            <person name="Morin E."/>
            <person name="Murat C."/>
            <person name="Nolan M."/>
            <person name="Ohm R."/>
            <person name="Pangilinan J."/>
            <person name="Pereira M."/>
            <person name="Perotto S."/>
            <person name="Peter M."/>
            <person name="Riley R."/>
            <person name="Sitrit Y."/>
            <person name="Stielow B."/>
            <person name="Szollosi G."/>
            <person name="Zifcakova L."/>
            <person name="Stursova M."/>
            <person name="Spatafora J.W."/>
            <person name="Tedersoo L."/>
            <person name="Vaario L.-M."/>
            <person name="Yamada A."/>
            <person name="Yan M."/>
            <person name="Wang P."/>
            <person name="Xu J."/>
            <person name="Bruns T."/>
            <person name="Baldrian P."/>
            <person name="Vilgalys R."/>
            <person name="Henrissat B."/>
            <person name="Grigoriev I.V."/>
            <person name="Hibbett D."/>
            <person name="Nagy L.G."/>
            <person name="Martin F.M."/>
        </authorList>
    </citation>
    <scope>NUCLEOTIDE SEQUENCE</scope>
    <source>
        <strain evidence="1">BED1</strain>
    </source>
</reference>
<reference evidence="1" key="2">
    <citation type="journal article" date="2020" name="Nat. Commun.">
        <title>Large-scale genome sequencing of mycorrhizal fungi provides insights into the early evolution of symbiotic traits.</title>
        <authorList>
            <person name="Miyauchi S."/>
            <person name="Kiss E."/>
            <person name="Kuo A."/>
            <person name="Drula E."/>
            <person name="Kohler A."/>
            <person name="Sanchez-Garcia M."/>
            <person name="Morin E."/>
            <person name="Andreopoulos B."/>
            <person name="Barry K.W."/>
            <person name="Bonito G."/>
            <person name="Buee M."/>
            <person name="Carver A."/>
            <person name="Chen C."/>
            <person name="Cichocki N."/>
            <person name="Clum A."/>
            <person name="Culley D."/>
            <person name="Crous P.W."/>
            <person name="Fauchery L."/>
            <person name="Girlanda M."/>
            <person name="Hayes R.D."/>
            <person name="Keri Z."/>
            <person name="LaButti K."/>
            <person name="Lipzen A."/>
            <person name="Lombard V."/>
            <person name="Magnuson J."/>
            <person name="Maillard F."/>
            <person name="Murat C."/>
            <person name="Nolan M."/>
            <person name="Ohm R.A."/>
            <person name="Pangilinan J."/>
            <person name="Pereira M.F."/>
            <person name="Perotto S."/>
            <person name="Peter M."/>
            <person name="Pfister S."/>
            <person name="Riley R."/>
            <person name="Sitrit Y."/>
            <person name="Stielow J.B."/>
            <person name="Szollosi G."/>
            <person name="Zifcakova L."/>
            <person name="Stursova M."/>
            <person name="Spatafora J.W."/>
            <person name="Tedersoo L."/>
            <person name="Vaario L.M."/>
            <person name="Yamada A."/>
            <person name="Yan M."/>
            <person name="Wang P."/>
            <person name="Xu J."/>
            <person name="Bruns T."/>
            <person name="Baldrian P."/>
            <person name="Vilgalys R."/>
            <person name="Dunand C."/>
            <person name="Henrissat B."/>
            <person name="Grigoriev I.V."/>
            <person name="Hibbett D."/>
            <person name="Nagy L.G."/>
            <person name="Martin F.M."/>
        </authorList>
    </citation>
    <scope>NUCLEOTIDE SEQUENCE</scope>
    <source>
        <strain evidence="1">BED1</strain>
    </source>
</reference>
<accession>A0AAD4BQ37</accession>
<evidence type="ECO:0000313" key="2">
    <source>
        <dbReference type="Proteomes" id="UP001194468"/>
    </source>
</evidence>
<name>A0AAD4BQ37_BOLED</name>
<dbReference type="EMBL" id="WHUW01000019">
    <property type="protein sequence ID" value="KAF8437071.1"/>
    <property type="molecule type" value="Genomic_DNA"/>
</dbReference>
<evidence type="ECO:0000313" key="1">
    <source>
        <dbReference type="EMBL" id="KAF8437071.1"/>
    </source>
</evidence>
<protein>
    <submittedName>
        <fullName evidence="1">Uncharacterized protein</fullName>
    </submittedName>
</protein>
<keyword evidence="2" id="KW-1185">Reference proteome</keyword>
<dbReference type="Proteomes" id="UP001194468">
    <property type="component" value="Unassembled WGS sequence"/>
</dbReference>